<name>A0ABY5RNN2_9HYPH</name>
<reference evidence="2" key="1">
    <citation type="submission" date="2022-08" db="EMBL/GenBank/DDBJ databases">
        <title>Microvirga terrae sp. nov., isolated from soil.</title>
        <authorList>
            <person name="Kim K.H."/>
            <person name="Seo Y.L."/>
            <person name="Kim J.M."/>
            <person name="Lee J.K."/>
            <person name="Han D.M."/>
            <person name="Jeon C.O."/>
        </authorList>
    </citation>
    <scope>NUCLEOTIDE SEQUENCE</scope>
    <source>
        <strain evidence="2">R24</strain>
    </source>
</reference>
<evidence type="ECO:0000256" key="1">
    <source>
        <dbReference type="SAM" id="Phobius"/>
    </source>
</evidence>
<evidence type="ECO:0000313" key="2">
    <source>
        <dbReference type="EMBL" id="UVF17944.1"/>
    </source>
</evidence>
<keyword evidence="1" id="KW-1133">Transmembrane helix</keyword>
<proteinExistence type="predicted"/>
<organism evidence="2 3">
    <name type="scientific">Microvirga terrae</name>
    <dbReference type="NCBI Taxonomy" id="2740529"/>
    <lineage>
        <taxon>Bacteria</taxon>
        <taxon>Pseudomonadati</taxon>
        <taxon>Pseudomonadota</taxon>
        <taxon>Alphaproteobacteria</taxon>
        <taxon>Hyphomicrobiales</taxon>
        <taxon>Methylobacteriaceae</taxon>
        <taxon>Microvirga</taxon>
    </lineage>
</organism>
<feature type="transmembrane region" description="Helical" evidence="1">
    <location>
        <begin position="16"/>
        <end position="37"/>
    </location>
</feature>
<keyword evidence="3" id="KW-1185">Reference proteome</keyword>
<dbReference type="EMBL" id="CP102845">
    <property type="protein sequence ID" value="UVF17944.1"/>
    <property type="molecule type" value="Genomic_DNA"/>
</dbReference>
<protein>
    <recommendedName>
        <fullName evidence="4">Histidine kinase</fullName>
    </recommendedName>
</protein>
<dbReference type="Proteomes" id="UP001017257">
    <property type="component" value="Chromosome"/>
</dbReference>
<keyword evidence="1" id="KW-0812">Transmembrane</keyword>
<sequence length="52" mass="5729">MSTKHSENAGTSWREIRLIIVLGTLIGITFGFVTYVLTPEPLIVVAKSKSRP</sequence>
<evidence type="ECO:0000313" key="3">
    <source>
        <dbReference type="Proteomes" id="UP001017257"/>
    </source>
</evidence>
<keyword evidence="1" id="KW-0472">Membrane</keyword>
<gene>
    <name evidence="2" type="ORF">HPT29_015620</name>
</gene>
<evidence type="ECO:0008006" key="4">
    <source>
        <dbReference type="Google" id="ProtNLM"/>
    </source>
</evidence>
<dbReference type="RefSeq" id="WP_173949176.1">
    <property type="nucleotide sequence ID" value="NZ_CP102845.1"/>
</dbReference>
<accession>A0ABY5RNN2</accession>